<dbReference type="RefSeq" id="XP_046008144.1">
    <property type="nucleotide sequence ID" value="XM_046160462.1"/>
</dbReference>
<dbReference type="Pfam" id="PF00561">
    <property type="entry name" value="Abhydrolase_1"/>
    <property type="match status" value="1"/>
</dbReference>
<keyword evidence="6" id="KW-1185">Reference proteome</keyword>
<gene>
    <name evidence="5" type="ORF">B0I36DRAFT_376516</name>
</gene>
<dbReference type="InterPro" id="IPR029058">
    <property type="entry name" value="AB_hydrolase_fold"/>
</dbReference>
<sequence>MARVQVGAACNGASVQVSTTRCPVDCSTLDVPLDYTDSASDKKLTLQLLRVPAPVQPSKGSVLVNFGGPGFEARNTLVTYADALTDCFSSPAASALMTATYPLKAPGQADNGMGTLWAEAGAWGQACGKNETAAEMGGLVGTAFVARDLMQVVDALGEDGKLRYWGISYGTTLGATVAAMFPDRMDKVILDAVVNSHRYYHNSGVDIDQLDSADEAWRLFLSQCIEAGPEKCAIAALGSNAIELETALEIVRASYRTNPVAVNGTVVDYTLVSNLYYFFARMTPALAAATSLLLSIVTRENLEAVVNAYAATMEVFGVYEPHYSIKCGDQFPRYDNLSAAEPDIEYYMQSSPLFGDVAVSISAVCARWPFAAKERYEGDFRVKTASPVLLLQNTWDAATSLDSAFNMSAGFEGSVVVEQEGFGHGTFAQPSKCSMEWTRAYFVNGTLPDGNVKCPVDVSLFS</sequence>
<dbReference type="InterPro" id="IPR000073">
    <property type="entry name" value="AB_hydrolase_1"/>
</dbReference>
<evidence type="ECO:0000256" key="1">
    <source>
        <dbReference type="ARBA" id="ARBA00010088"/>
    </source>
</evidence>
<protein>
    <submittedName>
        <fullName evidence="5">TAP-like protein-domain-containing protein</fullName>
    </submittedName>
</protein>
<dbReference type="AlphaFoldDB" id="A0A9P9BPI9"/>
<evidence type="ECO:0000313" key="6">
    <source>
        <dbReference type="Proteomes" id="UP000756346"/>
    </source>
</evidence>
<dbReference type="GO" id="GO:0016787">
    <property type="term" value="F:hydrolase activity"/>
    <property type="evidence" value="ECO:0007669"/>
    <property type="project" value="UniProtKB-KW"/>
</dbReference>
<dbReference type="OrthoDB" id="425534at2759"/>
<comment type="similarity">
    <text evidence="1">Belongs to the peptidase S33 family.</text>
</comment>
<evidence type="ECO:0000259" key="4">
    <source>
        <dbReference type="Pfam" id="PF08386"/>
    </source>
</evidence>
<dbReference type="SUPFAM" id="SSF53474">
    <property type="entry name" value="alpha/beta-Hydrolases"/>
    <property type="match status" value="1"/>
</dbReference>
<accession>A0A9P9BPI9</accession>
<keyword evidence="2" id="KW-0378">Hydrolase</keyword>
<dbReference type="InterPro" id="IPR013595">
    <property type="entry name" value="Pept_S33_TAP-like_C"/>
</dbReference>
<evidence type="ECO:0000313" key="5">
    <source>
        <dbReference type="EMBL" id="KAH7024596.1"/>
    </source>
</evidence>
<feature type="domain" description="Peptidase S33 tripeptidyl aminopeptidase-like C-terminal" evidence="4">
    <location>
        <begin position="351"/>
        <end position="454"/>
    </location>
</feature>
<organism evidence="5 6">
    <name type="scientific">Microdochium trichocladiopsis</name>
    <dbReference type="NCBI Taxonomy" id="1682393"/>
    <lineage>
        <taxon>Eukaryota</taxon>
        <taxon>Fungi</taxon>
        <taxon>Dikarya</taxon>
        <taxon>Ascomycota</taxon>
        <taxon>Pezizomycotina</taxon>
        <taxon>Sordariomycetes</taxon>
        <taxon>Xylariomycetidae</taxon>
        <taxon>Xylariales</taxon>
        <taxon>Microdochiaceae</taxon>
        <taxon>Microdochium</taxon>
    </lineage>
</organism>
<evidence type="ECO:0000256" key="2">
    <source>
        <dbReference type="ARBA" id="ARBA00022801"/>
    </source>
</evidence>
<name>A0A9P9BPI9_9PEZI</name>
<dbReference type="Pfam" id="PF08386">
    <property type="entry name" value="Abhydrolase_4"/>
    <property type="match status" value="1"/>
</dbReference>
<dbReference type="GeneID" id="70190008"/>
<dbReference type="PANTHER" id="PTHR43248:SF25">
    <property type="entry name" value="AB HYDROLASE-1 DOMAIN-CONTAINING PROTEIN-RELATED"/>
    <property type="match status" value="1"/>
</dbReference>
<feature type="domain" description="AB hydrolase-1" evidence="3">
    <location>
        <begin position="141"/>
        <end position="193"/>
    </location>
</feature>
<dbReference type="Proteomes" id="UP000756346">
    <property type="component" value="Unassembled WGS sequence"/>
</dbReference>
<proteinExistence type="inferred from homology"/>
<reference evidence="5" key="1">
    <citation type="journal article" date="2021" name="Nat. Commun.">
        <title>Genetic determinants of endophytism in the Arabidopsis root mycobiome.</title>
        <authorList>
            <person name="Mesny F."/>
            <person name="Miyauchi S."/>
            <person name="Thiergart T."/>
            <person name="Pickel B."/>
            <person name="Atanasova L."/>
            <person name="Karlsson M."/>
            <person name="Huettel B."/>
            <person name="Barry K.W."/>
            <person name="Haridas S."/>
            <person name="Chen C."/>
            <person name="Bauer D."/>
            <person name="Andreopoulos W."/>
            <person name="Pangilinan J."/>
            <person name="LaButti K."/>
            <person name="Riley R."/>
            <person name="Lipzen A."/>
            <person name="Clum A."/>
            <person name="Drula E."/>
            <person name="Henrissat B."/>
            <person name="Kohler A."/>
            <person name="Grigoriev I.V."/>
            <person name="Martin F.M."/>
            <person name="Hacquard S."/>
        </authorList>
    </citation>
    <scope>NUCLEOTIDE SEQUENCE</scope>
    <source>
        <strain evidence="5">MPI-CAGE-CH-0230</strain>
    </source>
</reference>
<evidence type="ECO:0000259" key="3">
    <source>
        <dbReference type="Pfam" id="PF00561"/>
    </source>
</evidence>
<comment type="caution">
    <text evidence="5">The sequence shown here is derived from an EMBL/GenBank/DDBJ whole genome shotgun (WGS) entry which is preliminary data.</text>
</comment>
<dbReference type="EMBL" id="JAGTJQ010000009">
    <property type="protein sequence ID" value="KAH7024596.1"/>
    <property type="molecule type" value="Genomic_DNA"/>
</dbReference>
<dbReference type="Gene3D" id="3.40.50.1820">
    <property type="entry name" value="alpha/beta hydrolase"/>
    <property type="match status" value="1"/>
</dbReference>
<dbReference type="PANTHER" id="PTHR43248">
    <property type="entry name" value="2-SUCCINYL-6-HYDROXY-2,4-CYCLOHEXADIENE-1-CARBOXYLATE SYNTHASE"/>
    <property type="match status" value="1"/>
</dbReference>
<dbReference type="InterPro" id="IPR051601">
    <property type="entry name" value="Serine_prot/Carboxylest_S33"/>
</dbReference>